<dbReference type="Proteomes" id="UP001516023">
    <property type="component" value="Unassembled WGS sequence"/>
</dbReference>
<accession>A0ABD3PRN6</accession>
<organism evidence="1 2">
    <name type="scientific">Cyclotella cryptica</name>
    <dbReference type="NCBI Taxonomy" id="29204"/>
    <lineage>
        <taxon>Eukaryota</taxon>
        <taxon>Sar</taxon>
        <taxon>Stramenopiles</taxon>
        <taxon>Ochrophyta</taxon>
        <taxon>Bacillariophyta</taxon>
        <taxon>Coscinodiscophyceae</taxon>
        <taxon>Thalassiosirophycidae</taxon>
        <taxon>Stephanodiscales</taxon>
        <taxon>Stephanodiscaceae</taxon>
        <taxon>Cyclotella</taxon>
    </lineage>
</organism>
<keyword evidence="2" id="KW-1185">Reference proteome</keyword>
<name>A0ABD3PRN6_9STRA</name>
<dbReference type="EMBL" id="JABMIG020000150">
    <property type="protein sequence ID" value="KAL3788880.1"/>
    <property type="molecule type" value="Genomic_DNA"/>
</dbReference>
<reference evidence="1 2" key="1">
    <citation type="journal article" date="2020" name="G3 (Bethesda)">
        <title>Improved Reference Genome for Cyclotella cryptica CCMP332, a Model for Cell Wall Morphogenesis, Salinity Adaptation, and Lipid Production in Diatoms (Bacillariophyta).</title>
        <authorList>
            <person name="Roberts W.R."/>
            <person name="Downey K.M."/>
            <person name="Ruck E.C."/>
            <person name="Traller J.C."/>
            <person name="Alverson A.J."/>
        </authorList>
    </citation>
    <scope>NUCLEOTIDE SEQUENCE [LARGE SCALE GENOMIC DNA]</scope>
    <source>
        <strain evidence="1 2">CCMP332</strain>
    </source>
</reference>
<evidence type="ECO:0000313" key="2">
    <source>
        <dbReference type="Proteomes" id="UP001516023"/>
    </source>
</evidence>
<sequence>MIHTIDLGGLTLLKSFALIRSYVRYYTYKMTDAAGIDIKARGNDGKKKFPEEKSGGGVSKRRKTYEEYCQIELYEPQPSEATQNQGVALCVSLLGNRNKQTTHQFLPCQGLD</sequence>
<evidence type="ECO:0000313" key="1">
    <source>
        <dbReference type="EMBL" id="KAL3788880.1"/>
    </source>
</evidence>
<gene>
    <name evidence="1" type="ORF">HJC23_002634</name>
</gene>
<protein>
    <submittedName>
        <fullName evidence="1">Uncharacterized protein</fullName>
    </submittedName>
</protein>
<dbReference type="AlphaFoldDB" id="A0ABD3PRN6"/>
<comment type="caution">
    <text evidence="1">The sequence shown here is derived from an EMBL/GenBank/DDBJ whole genome shotgun (WGS) entry which is preliminary data.</text>
</comment>
<proteinExistence type="predicted"/>